<evidence type="ECO:0000313" key="1">
    <source>
        <dbReference type="EMBL" id="GFO34645.1"/>
    </source>
</evidence>
<sequence length="84" mass="9438">MTFATSPNVCFSKGQTNEVFHWFAHSCRDLQETERGEQAPQATARLFKFTQLGKFRVSYKNALTAFNNSNAFGLGNKTLEQISA</sequence>
<protein>
    <submittedName>
        <fullName evidence="1">Uncharacterized protein</fullName>
    </submittedName>
</protein>
<organism evidence="1 2">
    <name type="scientific">Plakobranchus ocellatus</name>
    <dbReference type="NCBI Taxonomy" id="259542"/>
    <lineage>
        <taxon>Eukaryota</taxon>
        <taxon>Metazoa</taxon>
        <taxon>Spiralia</taxon>
        <taxon>Lophotrochozoa</taxon>
        <taxon>Mollusca</taxon>
        <taxon>Gastropoda</taxon>
        <taxon>Heterobranchia</taxon>
        <taxon>Euthyneura</taxon>
        <taxon>Panpulmonata</taxon>
        <taxon>Sacoglossa</taxon>
        <taxon>Placobranchoidea</taxon>
        <taxon>Plakobranchidae</taxon>
        <taxon>Plakobranchus</taxon>
    </lineage>
</organism>
<name>A0AAV4CS34_9GAST</name>
<dbReference type="Proteomes" id="UP000735302">
    <property type="component" value="Unassembled WGS sequence"/>
</dbReference>
<dbReference type="EMBL" id="BLXT01006926">
    <property type="protein sequence ID" value="GFO34645.1"/>
    <property type="molecule type" value="Genomic_DNA"/>
</dbReference>
<reference evidence="1 2" key="1">
    <citation type="journal article" date="2021" name="Elife">
        <title>Chloroplast acquisition without the gene transfer in kleptoplastic sea slugs, Plakobranchus ocellatus.</title>
        <authorList>
            <person name="Maeda T."/>
            <person name="Takahashi S."/>
            <person name="Yoshida T."/>
            <person name="Shimamura S."/>
            <person name="Takaki Y."/>
            <person name="Nagai Y."/>
            <person name="Toyoda A."/>
            <person name="Suzuki Y."/>
            <person name="Arimoto A."/>
            <person name="Ishii H."/>
            <person name="Satoh N."/>
            <person name="Nishiyama T."/>
            <person name="Hasebe M."/>
            <person name="Maruyama T."/>
            <person name="Minagawa J."/>
            <person name="Obokata J."/>
            <person name="Shigenobu S."/>
        </authorList>
    </citation>
    <scope>NUCLEOTIDE SEQUENCE [LARGE SCALE GENOMIC DNA]</scope>
</reference>
<proteinExistence type="predicted"/>
<keyword evidence="2" id="KW-1185">Reference proteome</keyword>
<dbReference type="AlphaFoldDB" id="A0AAV4CS34"/>
<evidence type="ECO:0000313" key="2">
    <source>
        <dbReference type="Proteomes" id="UP000735302"/>
    </source>
</evidence>
<comment type="caution">
    <text evidence="1">The sequence shown here is derived from an EMBL/GenBank/DDBJ whole genome shotgun (WGS) entry which is preliminary data.</text>
</comment>
<accession>A0AAV4CS34</accession>
<gene>
    <name evidence="1" type="ORF">PoB_006115000</name>
</gene>